<dbReference type="GO" id="GO:0009246">
    <property type="term" value="P:enterobacterial common antigen biosynthetic process"/>
    <property type="evidence" value="ECO:0007669"/>
    <property type="project" value="TreeGrafter"/>
</dbReference>
<evidence type="ECO:0000256" key="5">
    <source>
        <dbReference type="ARBA" id="ARBA00022989"/>
    </source>
</evidence>
<reference evidence="10" key="1">
    <citation type="submission" date="2016-10" db="EMBL/GenBank/DDBJ databases">
        <authorList>
            <person name="Varghese N."/>
            <person name="Submissions S."/>
        </authorList>
    </citation>
    <scope>NUCLEOTIDE SEQUENCE [LARGE SCALE GENOMIC DNA]</scope>
    <source>
        <strain evidence="10">CGMCC 1.7655</strain>
    </source>
</reference>
<evidence type="ECO:0000313" key="10">
    <source>
        <dbReference type="Proteomes" id="UP000199555"/>
    </source>
</evidence>
<feature type="transmembrane region" description="Helical" evidence="7">
    <location>
        <begin position="268"/>
        <end position="286"/>
    </location>
</feature>
<name>A0A1G9LCC5_9RHOB</name>
<dbReference type="OrthoDB" id="1072135at2"/>
<evidence type="ECO:0000256" key="7">
    <source>
        <dbReference type="SAM" id="Phobius"/>
    </source>
</evidence>
<keyword evidence="6 7" id="KW-0472">Membrane</keyword>
<evidence type="ECO:0000256" key="2">
    <source>
        <dbReference type="ARBA" id="ARBA00007400"/>
    </source>
</evidence>
<dbReference type="STRING" id="525640.SAMN04487971_11443"/>
<evidence type="ECO:0000259" key="8">
    <source>
        <dbReference type="Pfam" id="PF01757"/>
    </source>
</evidence>
<keyword evidence="3" id="KW-1003">Cell membrane</keyword>
<feature type="transmembrane region" description="Helical" evidence="7">
    <location>
        <begin position="48"/>
        <end position="71"/>
    </location>
</feature>
<gene>
    <name evidence="9" type="ORF">SAMN04487971_11443</name>
</gene>
<dbReference type="GO" id="GO:0005886">
    <property type="term" value="C:plasma membrane"/>
    <property type="evidence" value="ECO:0007669"/>
    <property type="project" value="UniProtKB-SubCell"/>
</dbReference>
<keyword evidence="5 7" id="KW-1133">Transmembrane helix</keyword>
<dbReference type="Proteomes" id="UP000199555">
    <property type="component" value="Unassembled WGS sequence"/>
</dbReference>
<evidence type="ECO:0000256" key="3">
    <source>
        <dbReference type="ARBA" id="ARBA00022475"/>
    </source>
</evidence>
<protein>
    <submittedName>
        <fullName evidence="9">Surface polysaccharide O-acyltransferase, integral membrane enzyme</fullName>
    </submittedName>
</protein>
<keyword evidence="10" id="KW-1185">Reference proteome</keyword>
<keyword evidence="9" id="KW-0808">Transferase</keyword>
<feature type="transmembrane region" description="Helical" evidence="7">
    <location>
        <begin position="298"/>
        <end position="317"/>
    </location>
</feature>
<keyword evidence="4 7" id="KW-0812">Transmembrane</keyword>
<feature type="transmembrane region" description="Helical" evidence="7">
    <location>
        <begin position="333"/>
        <end position="354"/>
    </location>
</feature>
<feature type="transmembrane region" description="Helical" evidence="7">
    <location>
        <begin position="165"/>
        <end position="186"/>
    </location>
</feature>
<proteinExistence type="inferred from homology"/>
<dbReference type="AlphaFoldDB" id="A0A1G9LCC5"/>
<dbReference type="PANTHER" id="PTHR40074">
    <property type="entry name" value="O-ACETYLTRANSFERASE WECH"/>
    <property type="match status" value="1"/>
</dbReference>
<feature type="transmembrane region" description="Helical" evidence="7">
    <location>
        <begin position="92"/>
        <end position="109"/>
    </location>
</feature>
<accession>A0A1G9LCC5</accession>
<dbReference type="EMBL" id="FNGE01000014">
    <property type="protein sequence ID" value="SDL59649.1"/>
    <property type="molecule type" value="Genomic_DNA"/>
</dbReference>
<evidence type="ECO:0000313" key="9">
    <source>
        <dbReference type="EMBL" id="SDL59649.1"/>
    </source>
</evidence>
<evidence type="ECO:0000256" key="6">
    <source>
        <dbReference type="ARBA" id="ARBA00023136"/>
    </source>
</evidence>
<dbReference type="RefSeq" id="WP_090756871.1">
    <property type="nucleotide sequence ID" value="NZ_FNGE01000014.1"/>
</dbReference>
<feature type="transmembrane region" description="Helical" evidence="7">
    <location>
        <begin position="198"/>
        <end position="219"/>
    </location>
</feature>
<keyword evidence="9" id="KW-0012">Acyltransferase</keyword>
<comment type="subcellular location">
    <subcellularLocation>
        <location evidence="1">Cell membrane</location>
        <topology evidence="1">Multi-pass membrane protein</topology>
    </subcellularLocation>
</comment>
<feature type="transmembrane region" description="Helical" evidence="7">
    <location>
        <begin position="239"/>
        <end position="262"/>
    </location>
</feature>
<evidence type="ECO:0000256" key="4">
    <source>
        <dbReference type="ARBA" id="ARBA00022692"/>
    </source>
</evidence>
<feature type="domain" description="Acyltransferase 3" evidence="8">
    <location>
        <begin position="9"/>
        <end position="351"/>
    </location>
</feature>
<comment type="similarity">
    <text evidence="2">Belongs to the acyltransferase 3 family.</text>
</comment>
<sequence length="383" mass="43663">MTPKKNRLVWFDANRVCAALGVVLIHSTTDFSGGVFPNATPEERIVPVLLRSVAEFSGSEMFFFFSLFLMAMRVDRRDPSYGAAIAEQARRLLVPFAVWTLFYAFFRLMKADALNYAPQIWEQLRDPGVWLGYFVLGKSQYHMHFLPTLFLIFMFYPVMKLAMRYPVLGIALFATLGAMQHIQGYIWGLGLDPSFRDYLIRATKVLGYVGYGLAAFALYGLWRDGIPRGESRLIRRGGLYFAAVAYMATIPFFGQALMTGSWGVRQGWAFYGHFLMPLLMFALFLGRQHLDWSPKWSWLAQFTFGVYLIHPMVIDIYDVTILSVGLGQLMQPWMIVVSRFVVVLPLAFLTAYGLSRFRPLAWTIGLGPAPWEWGKPRRVAQGS</sequence>
<organism evidence="9 10">
    <name type="scientific">Paracoccus chinensis</name>
    <dbReference type="NCBI Taxonomy" id="525640"/>
    <lineage>
        <taxon>Bacteria</taxon>
        <taxon>Pseudomonadati</taxon>
        <taxon>Pseudomonadota</taxon>
        <taxon>Alphaproteobacteria</taxon>
        <taxon>Rhodobacterales</taxon>
        <taxon>Paracoccaceae</taxon>
        <taxon>Paracoccus</taxon>
    </lineage>
</organism>
<evidence type="ECO:0000256" key="1">
    <source>
        <dbReference type="ARBA" id="ARBA00004651"/>
    </source>
</evidence>
<feature type="transmembrane region" description="Helical" evidence="7">
    <location>
        <begin position="141"/>
        <end position="158"/>
    </location>
</feature>
<dbReference type="Pfam" id="PF01757">
    <property type="entry name" value="Acyl_transf_3"/>
    <property type="match status" value="1"/>
</dbReference>
<dbReference type="GO" id="GO:0016413">
    <property type="term" value="F:O-acetyltransferase activity"/>
    <property type="evidence" value="ECO:0007669"/>
    <property type="project" value="TreeGrafter"/>
</dbReference>
<dbReference type="InterPro" id="IPR002656">
    <property type="entry name" value="Acyl_transf_3_dom"/>
</dbReference>
<dbReference type="PANTHER" id="PTHR40074:SF2">
    <property type="entry name" value="O-ACETYLTRANSFERASE WECH"/>
    <property type="match status" value="1"/>
</dbReference>